<accession>A0ABR2C9K3</accession>
<name>A0ABR2C9K3_9ROSI</name>
<dbReference type="Proteomes" id="UP001472677">
    <property type="component" value="Unassembled WGS sequence"/>
</dbReference>
<protein>
    <submittedName>
        <fullName evidence="2">Uncharacterized protein</fullName>
    </submittedName>
</protein>
<feature type="compositionally biased region" description="Basic residues" evidence="1">
    <location>
        <begin position="36"/>
        <end position="53"/>
    </location>
</feature>
<keyword evidence="3" id="KW-1185">Reference proteome</keyword>
<evidence type="ECO:0000256" key="1">
    <source>
        <dbReference type="SAM" id="MobiDB-lite"/>
    </source>
</evidence>
<dbReference type="EMBL" id="JBBPBM010000062">
    <property type="protein sequence ID" value="KAK8515848.1"/>
    <property type="molecule type" value="Genomic_DNA"/>
</dbReference>
<proteinExistence type="predicted"/>
<comment type="caution">
    <text evidence="2">The sequence shown here is derived from an EMBL/GenBank/DDBJ whole genome shotgun (WGS) entry which is preliminary data.</text>
</comment>
<evidence type="ECO:0000313" key="3">
    <source>
        <dbReference type="Proteomes" id="UP001472677"/>
    </source>
</evidence>
<feature type="compositionally biased region" description="Basic residues" evidence="1">
    <location>
        <begin position="1"/>
        <end position="13"/>
    </location>
</feature>
<feature type="region of interest" description="Disordered" evidence="1">
    <location>
        <begin position="1"/>
        <end position="74"/>
    </location>
</feature>
<evidence type="ECO:0000313" key="2">
    <source>
        <dbReference type="EMBL" id="KAK8515848.1"/>
    </source>
</evidence>
<reference evidence="2 3" key="1">
    <citation type="journal article" date="2024" name="G3 (Bethesda)">
        <title>Genome assembly of Hibiscus sabdariffa L. provides insights into metabolisms of medicinal natural products.</title>
        <authorList>
            <person name="Kim T."/>
        </authorList>
    </citation>
    <scope>NUCLEOTIDE SEQUENCE [LARGE SCALE GENOMIC DNA]</scope>
    <source>
        <strain evidence="2">TK-2024</strain>
        <tissue evidence="2">Old leaves</tissue>
    </source>
</reference>
<gene>
    <name evidence="2" type="ORF">V6N12_016154</name>
</gene>
<sequence>MKSSKRGKKKLPRNQKFAEAKQTMGGAKISEQYNQRGKRKGPNPRPHFQKMKQRSNLCGKSKAAIGPKEIQGGK</sequence>
<organism evidence="2 3">
    <name type="scientific">Hibiscus sabdariffa</name>
    <name type="common">roselle</name>
    <dbReference type="NCBI Taxonomy" id="183260"/>
    <lineage>
        <taxon>Eukaryota</taxon>
        <taxon>Viridiplantae</taxon>
        <taxon>Streptophyta</taxon>
        <taxon>Embryophyta</taxon>
        <taxon>Tracheophyta</taxon>
        <taxon>Spermatophyta</taxon>
        <taxon>Magnoliopsida</taxon>
        <taxon>eudicotyledons</taxon>
        <taxon>Gunneridae</taxon>
        <taxon>Pentapetalae</taxon>
        <taxon>rosids</taxon>
        <taxon>malvids</taxon>
        <taxon>Malvales</taxon>
        <taxon>Malvaceae</taxon>
        <taxon>Malvoideae</taxon>
        <taxon>Hibiscus</taxon>
    </lineage>
</organism>